<dbReference type="AlphaFoldDB" id="A0A098BXK9"/>
<evidence type="ECO:0000313" key="2">
    <source>
        <dbReference type="EMBL" id="CEA14839.1"/>
    </source>
</evidence>
<dbReference type="Proteomes" id="UP000032417">
    <property type="component" value="Chromosome 1"/>
</dbReference>
<dbReference type="PANTHER" id="PTHR38342">
    <property type="entry name" value="SLR5037 PROTEIN"/>
    <property type="match status" value="1"/>
</dbReference>
<evidence type="ECO:0000313" key="3">
    <source>
        <dbReference type="Proteomes" id="UP000032417"/>
    </source>
</evidence>
<dbReference type="HOGENOM" id="CLU_126998_0_0_10"/>
<dbReference type="SUPFAM" id="SSF103247">
    <property type="entry name" value="TT1751-like"/>
    <property type="match status" value="1"/>
</dbReference>
<gene>
    <name evidence="2" type="ORF">ING2E5B_0126</name>
</gene>
<dbReference type="InterPro" id="IPR005180">
    <property type="entry name" value="DUF302"/>
</dbReference>
<dbReference type="KEGG" id="pbt:ING2E5B_0126"/>
<dbReference type="EMBL" id="LN515532">
    <property type="protein sequence ID" value="CEA14839.1"/>
    <property type="molecule type" value="Genomic_DNA"/>
</dbReference>
<dbReference type="STRING" id="1562970.ING2E5B_0126"/>
<sequence length="132" mass="14881">MEQMFYENSSKYGFDETVSKLSELIAEGGWRVIQILDLQEIMKKNGKDVLPVKVIELCNPGYAYRLLSDNSLRLYSSMLPCRISVYEKADGSTYVSRMNAEMLSSQIGGVAQKVMTDAFKDAESFIKKVSVN</sequence>
<dbReference type="InterPro" id="IPR016796">
    <property type="entry name" value="UCP021774"/>
</dbReference>
<name>A0A098BXK9_9BACT</name>
<feature type="domain" description="DUF302" evidence="1">
    <location>
        <begin position="36"/>
        <end position="99"/>
    </location>
</feature>
<keyword evidence="3" id="KW-1185">Reference proteome</keyword>
<dbReference type="Pfam" id="PF03625">
    <property type="entry name" value="DUF302"/>
    <property type="match status" value="1"/>
</dbReference>
<protein>
    <submittedName>
        <fullName evidence="2">Putative conserved protein</fullName>
    </submittedName>
</protein>
<reference evidence="2 3" key="1">
    <citation type="submission" date="2014-08" db="EMBL/GenBank/DDBJ databases">
        <authorList>
            <person name="Wibberg D."/>
        </authorList>
    </citation>
    <scope>NUCLEOTIDE SEQUENCE [LARGE SCALE GENOMIC DNA]</scope>
    <source>
        <strain evidence="3">ING2-E5B</strain>
    </source>
</reference>
<evidence type="ECO:0000259" key="1">
    <source>
        <dbReference type="Pfam" id="PF03625"/>
    </source>
</evidence>
<dbReference type="PANTHER" id="PTHR38342:SF1">
    <property type="entry name" value="SLR5037 PROTEIN"/>
    <property type="match status" value="1"/>
</dbReference>
<proteinExistence type="predicted"/>
<organism evidence="2 3">
    <name type="scientific">Fermentimonas caenicola</name>
    <dbReference type="NCBI Taxonomy" id="1562970"/>
    <lineage>
        <taxon>Bacteria</taxon>
        <taxon>Pseudomonadati</taxon>
        <taxon>Bacteroidota</taxon>
        <taxon>Bacteroidia</taxon>
        <taxon>Bacteroidales</taxon>
        <taxon>Dysgonomonadaceae</taxon>
        <taxon>Fermentimonas</taxon>
    </lineage>
</organism>
<accession>A0A098BXK9</accession>
<dbReference type="CDD" id="cd14797">
    <property type="entry name" value="DUF302"/>
    <property type="match status" value="1"/>
</dbReference>
<dbReference type="PIRSF" id="PIRSF021774">
    <property type="entry name" value="UCP021774"/>
    <property type="match status" value="1"/>
</dbReference>
<dbReference type="OrthoDB" id="9791067at2"/>
<dbReference type="InterPro" id="IPR035923">
    <property type="entry name" value="TT1751-like_sf"/>
</dbReference>
<dbReference type="Gene3D" id="3.30.310.70">
    <property type="entry name" value="TT1751-like domain"/>
    <property type="match status" value="1"/>
</dbReference>